<feature type="compositionally biased region" description="Polar residues" evidence="1">
    <location>
        <begin position="62"/>
        <end position="74"/>
    </location>
</feature>
<sequence>MHIKKQANSPPETRQATVSVTRRVHIKTRPTHLLKPDRPQSVSPEECTLKTRPTHLLKQDKPQSVSPEQCTLKNRPTHKLKQDRP</sequence>
<proteinExistence type="predicted"/>
<evidence type="ECO:0000313" key="2">
    <source>
        <dbReference type="EMBL" id="KIK06318.1"/>
    </source>
</evidence>
<evidence type="ECO:0000313" key="3">
    <source>
        <dbReference type="Proteomes" id="UP000054477"/>
    </source>
</evidence>
<name>A0A0C9YDP1_9AGAR</name>
<organism evidence="2 3">
    <name type="scientific">Laccaria amethystina LaAM-08-1</name>
    <dbReference type="NCBI Taxonomy" id="1095629"/>
    <lineage>
        <taxon>Eukaryota</taxon>
        <taxon>Fungi</taxon>
        <taxon>Dikarya</taxon>
        <taxon>Basidiomycota</taxon>
        <taxon>Agaricomycotina</taxon>
        <taxon>Agaricomycetes</taxon>
        <taxon>Agaricomycetidae</taxon>
        <taxon>Agaricales</taxon>
        <taxon>Agaricineae</taxon>
        <taxon>Hydnangiaceae</taxon>
        <taxon>Laccaria</taxon>
    </lineage>
</organism>
<feature type="compositionally biased region" description="Polar residues" evidence="1">
    <location>
        <begin position="1"/>
        <end position="20"/>
    </location>
</feature>
<gene>
    <name evidence="2" type="ORF">K443DRAFT_634086</name>
</gene>
<feature type="non-terminal residue" evidence="2">
    <location>
        <position position="85"/>
    </location>
</feature>
<reference evidence="3" key="2">
    <citation type="submission" date="2015-01" db="EMBL/GenBank/DDBJ databases">
        <title>Evolutionary Origins and Diversification of the Mycorrhizal Mutualists.</title>
        <authorList>
            <consortium name="DOE Joint Genome Institute"/>
            <consortium name="Mycorrhizal Genomics Consortium"/>
            <person name="Kohler A."/>
            <person name="Kuo A."/>
            <person name="Nagy L.G."/>
            <person name="Floudas D."/>
            <person name="Copeland A."/>
            <person name="Barry K.W."/>
            <person name="Cichocki N."/>
            <person name="Veneault-Fourrey C."/>
            <person name="LaButti K."/>
            <person name="Lindquist E.A."/>
            <person name="Lipzen A."/>
            <person name="Lundell T."/>
            <person name="Morin E."/>
            <person name="Murat C."/>
            <person name="Riley R."/>
            <person name="Ohm R."/>
            <person name="Sun H."/>
            <person name="Tunlid A."/>
            <person name="Henrissat B."/>
            <person name="Grigoriev I.V."/>
            <person name="Hibbett D.S."/>
            <person name="Martin F."/>
        </authorList>
    </citation>
    <scope>NUCLEOTIDE SEQUENCE [LARGE SCALE GENOMIC DNA]</scope>
    <source>
        <strain evidence="3">LaAM-08-1</strain>
    </source>
</reference>
<dbReference type="Proteomes" id="UP000054477">
    <property type="component" value="Unassembled WGS sequence"/>
</dbReference>
<keyword evidence="3" id="KW-1185">Reference proteome</keyword>
<dbReference type="EMBL" id="KN838553">
    <property type="protein sequence ID" value="KIK06318.1"/>
    <property type="molecule type" value="Genomic_DNA"/>
</dbReference>
<evidence type="ECO:0000256" key="1">
    <source>
        <dbReference type="SAM" id="MobiDB-lite"/>
    </source>
</evidence>
<protein>
    <submittedName>
        <fullName evidence="2">Uncharacterized protein</fullName>
    </submittedName>
</protein>
<dbReference type="AlphaFoldDB" id="A0A0C9YDP1"/>
<accession>A0A0C9YDP1</accession>
<feature type="compositionally biased region" description="Basic residues" evidence="1">
    <location>
        <begin position="22"/>
        <end position="32"/>
    </location>
</feature>
<dbReference type="HOGENOM" id="CLU_2518638_0_0_1"/>
<reference evidence="2 3" key="1">
    <citation type="submission" date="2014-04" db="EMBL/GenBank/DDBJ databases">
        <authorList>
            <consortium name="DOE Joint Genome Institute"/>
            <person name="Kuo A."/>
            <person name="Kohler A."/>
            <person name="Nagy L.G."/>
            <person name="Floudas D."/>
            <person name="Copeland A."/>
            <person name="Barry K.W."/>
            <person name="Cichocki N."/>
            <person name="Veneault-Fourrey C."/>
            <person name="LaButti K."/>
            <person name="Lindquist E.A."/>
            <person name="Lipzen A."/>
            <person name="Lundell T."/>
            <person name="Morin E."/>
            <person name="Murat C."/>
            <person name="Sun H."/>
            <person name="Tunlid A."/>
            <person name="Henrissat B."/>
            <person name="Grigoriev I.V."/>
            <person name="Hibbett D.S."/>
            <person name="Martin F."/>
            <person name="Nordberg H.P."/>
            <person name="Cantor M.N."/>
            <person name="Hua S.X."/>
        </authorList>
    </citation>
    <scope>NUCLEOTIDE SEQUENCE [LARGE SCALE GENOMIC DNA]</scope>
    <source>
        <strain evidence="2 3">LaAM-08-1</strain>
    </source>
</reference>
<feature type="region of interest" description="Disordered" evidence="1">
    <location>
        <begin position="1"/>
        <end position="85"/>
    </location>
</feature>